<sequence length="92" mass="10142">MCISFAALAEFERETIRERTKAGMGAAKRRGVKFGKPLDLSNADIATAHTMLGDVAKRQDIAKGFEVFLLTLRKALRDEEEDIPGTLETNMG</sequence>
<keyword evidence="3" id="KW-1185">Reference proteome</keyword>
<evidence type="ECO:0000259" key="1">
    <source>
        <dbReference type="PROSITE" id="PS51736"/>
    </source>
</evidence>
<feature type="domain" description="Resolvase/invertase-type recombinase catalytic" evidence="1">
    <location>
        <begin position="1"/>
        <end position="31"/>
    </location>
</feature>
<accession>A0ABY2QU38</accession>
<comment type="caution">
    <text evidence="2">The sequence shown here is derived from an EMBL/GenBank/DDBJ whole genome shotgun (WGS) entry which is preliminary data.</text>
</comment>
<evidence type="ECO:0000313" key="3">
    <source>
        <dbReference type="Proteomes" id="UP000309667"/>
    </source>
</evidence>
<dbReference type="Proteomes" id="UP000309667">
    <property type="component" value="Unassembled WGS sequence"/>
</dbReference>
<organism evidence="2 3">
    <name type="scientific">Rhizobium rhizophilum</name>
    <dbReference type="NCBI Taxonomy" id="1850373"/>
    <lineage>
        <taxon>Bacteria</taxon>
        <taxon>Pseudomonadati</taxon>
        <taxon>Pseudomonadota</taxon>
        <taxon>Alphaproteobacteria</taxon>
        <taxon>Hyphomicrobiales</taxon>
        <taxon>Rhizobiaceae</taxon>
        <taxon>Rhizobium/Agrobacterium group</taxon>
        <taxon>Rhizobium</taxon>
    </lineage>
</organism>
<evidence type="ECO:0000313" key="2">
    <source>
        <dbReference type="EMBL" id="THV12454.1"/>
    </source>
</evidence>
<reference evidence="2 3" key="1">
    <citation type="submission" date="2019-04" db="EMBL/GenBank/DDBJ databases">
        <title>Genome sequence of strain 7209-2.</title>
        <authorList>
            <person name="Gao J."/>
            <person name="Sun J."/>
        </authorList>
    </citation>
    <scope>NUCLEOTIDE SEQUENCE [LARGE SCALE GENOMIC DNA]</scope>
    <source>
        <strain evidence="2 3">7209-2</strain>
    </source>
</reference>
<dbReference type="InterPro" id="IPR006119">
    <property type="entry name" value="Resolv_N"/>
</dbReference>
<proteinExistence type="predicted"/>
<protein>
    <submittedName>
        <fullName evidence="2">Recombinase family protein</fullName>
    </submittedName>
</protein>
<gene>
    <name evidence="2" type="ORF">E9677_16920</name>
</gene>
<dbReference type="PROSITE" id="PS51736">
    <property type="entry name" value="RECOMBINASES_3"/>
    <property type="match status" value="1"/>
</dbReference>
<dbReference type="Pfam" id="PF00239">
    <property type="entry name" value="Resolvase"/>
    <property type="match status" value="1"/>
</dbReference>
<dbReference type="InterPro" id="IPR036162">
    <property type="entry name" value="Resolvase-like_N_sf"/>
</dbReference>
<name>A0ABY2QU38_9HYPH</name>
<dbReference type="SUPFAM" id="SSF53041">
    <property type="entry name" value="Resolvase-like"/>
    <property type="match status" value="1"/>
</dbReference>
<dbReference type="EMBL" id="STGT01000004">
    <property type="protein sequence ID" value="THV12454.1"/>
    <property type="molecule type" value="Genomic_DNA"/>
</dbReference>